<dbReference type="Pfam" id="PF04750">
    <property type="entry name" value="Far-17a_AIG1"/>
    <property type="match status" value="1"/>
</dbReference>
<feature type="transmembrane region" description="Helical" evidence="5">
    <location>
        <begin position="170"/>
        <end position="188"/>
    </location>
</feature>
<keyword evidence="3 5" id="KW-1133">Transmembrane helix</keyword>
<reference evidence="6 7" key="1">
    <citation type="submission" date="2018-08" db="EMBL/GenBank/DDBJ databases">
        <title>Aphanomyces genome sequencing and annotation.</title>
        <authorList>
            <person name="Minardi D."/>
            <person name="Oidtmann B."/>
            <person name="Van Der Giezen M."/>
            <person name="Studholme D.J."/>
        </authorList>
    </citation>
    <scope>NUCLEOTIDE SEQUENCE [LARGE SCALE GENOMIC DNA]</scope>
    <source>
        <strain evidence="6 7">SA</strain>
    </source>
</reference>
<dbReference type="GO" id="GO:0016020">
    <property type="term" value="C:membrane"/>
    <property type="evidence" value="ECO:0007669"/>
    <property type="project" value="InterPro"/>
</dbReference>
<feature type="transmembrane region" description="Helical" evidence="5">
    <location>
        <begin position="141"/>
        <end position="163"/>
    </location>
</feature>
<accession>A0A397CE42</accession>
<dbReference type="PANTHER" id="PTHR12242:SF22">
    <property type="entry name" value="OS02G0130600 PROTEIN"/>
    <property type="match status" value="1"/>
</dbReference>
<dbReference type="GO" id="GO:0012505">
    <property type="term" value="C:endomembrane system"/>
    <property type="evidence" value="ECO:0007669"/>
    <property type="project" value="UniProtKB-SubCell"/>
</dbReference>
<organism evidence="6 7">
    <name type="scientific">Aphanomyces astaci</name>
    <name type="common">Crayfish plague agent</name>
    <dbReference type="NCBI Taxonomy" id="112090"/>
    <lineage>
        <taxon>Eukaryota</taxon>
        <taxon>Sar</taxon>
        <taxon>Stramenopiles</taxon>
        <taxon>Oomycota</taxon>
        <taxon>Saprolegniomycetes</taxon>
        <taxon>Saprolegniales</taxon>
        <taxon>Verrucalvaceae</taxon>
        <taxon>Aphanomyces</taxon>
    </lineage>
</organism>
<feature type="transmembrane region" description="Helical" evidence="5">
    <location>
        <begin position="42"/>
        <end position="60"/>
    </location>
</feature>
<name>A0A397CE42_APHAT</name>
<sequence>MWQSFVVAFLLVALGAVGVYFIRRFQAPVHETYQPSPSQLLLGYRAFLVVLFAVALFGYNTLPFAWVYYTVWNLTLQLVYLVWATVHQFRHRADTGTAVPTTAESRALNAFFDVCFSVSFLVCMVYWGVVYPSRVDKTIKIMSVFQHGINCIFLMGEFALNGFVVRKATLGYILILPVLYGAFSWIGHETWNDGFWPYKFLDVSSQASPLWCFGTVLIHSVLLLGTLGLSKLKSRWRPALCPVAFHPTLALTPKTTRTTSRRHKQDQ</sequence>
<evidence type="ECO:0000256" key="3">
    <source>
        <dbReference type="ARBA" id="ARBA00022989"/>
    </source>
</evidence>
<protein>
    <submittedName>
        <fullName evidence="6">Uncharacterized protein</fullName>
    </submittedName>
</protein>
<evidence type="ECO:0000256" key="4">
    <source>
        <dbReference type="ARBA" id="ARBA00023136"/>
    </source>
</evidence>
<feature type="transmembrane region" description="Helical" evidence="5">
    <location>
        <begin position="6"/>
        <end position="22"/>
    </location>
</feature>
<keyword evidence="2 5" id="KW-0812">Transmembrane</keyword>
<gene>
    <name evidence="6" type="ORF">DYB38_002881</name>
</gene>
<proteinExistence type="predicted"/>
<feature type="transmembrane region" description="Helical" evidence="5">
    <location>
        <begin position="208"/>
        <end position="229"/>
    </location>
</feature>
<evidence type="ECO:0000256" key="1">
    <source>
        <dbReference type="ARBA" id="ARBA00004127"/>
    </source>
</evidence>
<dbReference type="PANTHER" id="PTHR12242">
    <property type="entry name" value="OS02G0130600 PROTEIN-RELATED"/>
    <property type="match status" value="1"/>
</dbReference>
<dbReference type="EMBL" id="QUTC01009043">
    <property type="protein sequence ID" value="RHY42038.1"/>
    <property type="molecule type" value="Genomic_DNA"/>
</dbReference>
<dbReference type="VEuPathDB" id="FungiDB:H257_15780"/>
<feature type="transmembrane region" description="Helical" evidence="5">
    <location>
        <begin position="107"/>
        <end position="129"/>
    </location>
</feature>
<evidence type="ECO:0000256" key="5">
    <source>
        <dbReference type="SAM" id="Phobius"/>
    </source>
</evidence>
<comment type="subcellular location">
    <subcellularLocation>
        <location evidence="1">Endomembrane system</location>
        <topology evidence="1">Multi-pass membrane protein</topology>
    </subcellularLocation>
</comment>
<dbReference type="InterPro" id="IPR006838">
    <property type="entry name" value="ADTRP_AIG1"/>
</dbReference>
<dbReference type="AlphaFoldDB" id="A0A397CE42"/>
<evidence type="ECO:0000313" key="7">
    <source>
        <dbReference type="Proteomes" id="UP000265716"/>
    </source>
</evidence>
<comment type="caution">
    <text evidence="6">The sequence shown here is derived from an EMBL/GenBank/DDBJ whole genome shotgun (WGS) entry which is preliminary data.</text>
</comment>
<dbReference type="Proteomes" id="UP000265716">
    <property type="component" value="Unassembled WGS sequence"/>
</dbReference>
<feature type="transmembrane region" description="Helical" evidence="5">
    <location>
        <begin position="66"/>
        <end position="86"/>
    </location>
</feature>
<keyword evidence="4 5" id="KW-0472">Membrane</keyword>
<evidence type="ECO:0000313" key="6">
    <source>
        <dbReference type="EMBL" id="RHY42038.1"/>
    </source>
</evidence>
<evidence type="ECO:0000256" key="2">
    <source>
        <dbReference type="ARBA" id="ARBA00022692"/>
    </source>
</evidence>